<dbReference type="Proteomes" id="UP000285301">
    <property type="component" value="Unassembled WGS sequence"/>
</dbReference>
<keyword evidence="6" id="KW-0539">Nucleus</keyword>
<dbReference type="Pfam" id="PF24436">
    <property type="entry name" value="INTS7_N"/>
    <property type="match status" value="1"/>
</dbReference>
<gene>
    <name evidence="10" type="ORF">B4U79_14748</name>
</gene>
<name>A0A443RE60_9ACAR</name>
<dbReference type="GO" id="GO:0034472">
    <property type="term" value="P:snRNA 3'-end processing"/>
    <property type="evidence" value="ECO:0007669"/>
    <property type="project" value="TreeGrafter"/>
</dbReference>
<sequence>MATTSDHELSIDANSLLSELDKGLRSNRMGEECEAIVRFPWLFTRYPFPILINSACLKLAEVFRNGSNFSRLLILKVIQESDKHLDKILNVDEFVRRIFSVTYSNDPIARAITLRTLGSISVIVAERKNIHHSIRNALESQDEVEVIAAIEASAAFAKRSVDFAINIYPKVMTMLSQQSTPTDTKINLLQVLHHSHYNTSTAIEVRQRLIQYLSTSFSEKFVCAILNTLTYISFSSLIQIPQQIQLLLSHFNEDRRKKVKISALRELRLLAKNTHVWTKDNVKSLLECVDRCPKDDSLLSGIMSILMELVKCPCLLAGEIDYLNEFETKIVSFCINVICNDYRNILLLSVCLCILTELSLHSTKILKETVKTVEKFINSSMQITESMLAKNTSEYKVICKCIVTLCNRDENEVVEPLKKCLKKVLLSEISSQWMGFVCETLCAIQNDSGDVQFVNELNAKVKKCCEDECSEDSLTKLFTLYFQTCNRLEIECSQDFLNYLNGKSHWFCYRLIRQAMRYGHHHVAHLLCEKLLSTASSENIHFWILSVSKACKAESYLKIGLSDKELEQRIIDATSLYVESLSALKAGVTPSNPLIFTYEYSKLRFKLLHTHILLRQACKLVRTSPAPAIASSAALSSRDDLMKCGVIVTQMRKCAKEFRSLADGYSDFYQTSFNADNDTLAHLQLLQHSCTIFAEAIESVFQSNRLSGLFVNKDTHLESNRLDLSLLTPPEHKKLINVCHRISRIVREELSTLSGDSVIGANQITTLLSMSRELLSIPLCTPRLFFQSVQATCIKLAISPQPKSQEFIITSCNTNFALKVEGVVVNGGQGCKVIRKVAKVILTVTTCLVTKSGNSDQLTKPINDGNVQLMSLVVPHNDYFQEQFLLPLLPTGVYMINVEASIIDENEAQWKTGPNVSISIKVVEDSTLK</sequence>
<dbReference type="InterPro" id="IPR054519">
    <property type="entry name" value="INTS7_C"/>
</dbReference>
<dbReference type="GO" id="GO:0032039">
    <property type="term" value="C:integrator complex"/>
    <property type="evidence" value="ECO:0007669"/>
    <property type="project" value="InterPro"/>
</dbReference>
<evidence type="ECO:0000256" key="6">
    <source>
        <dbReference type="ARBA" id="ARBA00023242"/>
    </source>
</evidence>
<evidence type="ECO:0000256" key="1">
    <source>
        <dbReference type="ARBA" id="ARBA00004123"/>
    </source>
</evidence>
<dbReference type="OrthoDB" id="1921953at2759"/>
<keyword evidence="11" id="KW-1185">Reference proteome</keyword>
<evidence type="ECO:0000259" key="9">
    <source>
        <dbReference type="Pfam" id="PF24437"/>
    </source>
</evidence>
<dbReference type="GO" id="GO:0005737">
    <property type="term" value="C:cytoplasm"/>
    <property type="evidence" value="ECO:0007669"/>
    <property type="project" value="UniProtKB-SubCell"/>
</dbReference>
<evidence type="ECO:0000256" key="4">
    <source>
        <dbReference type="ARBA" id="ARBA00015336"/>
    </source>
</evidence>
<evidence type="ECO:0000313" key="10">
    <source>
        <dbReference type="EMBL" id="RWS13554.1"/>
    </source>
</evidence>
<feature type="domain" description="Integrator complex subunit 7 N-terminal" evidence="8">
    <location>
        <begin position="17"/>
        <end position="520"/>
    </location>
</feature>
<dbReference type="Pfam" id="PF24437">
    <property type="entry name" value="INTS7_HB"/>
    <property type="match status" value="1"/>
</dbReference>
<accession>A0A443RE60</accession>
<feature type="domain" description="Integrator complex subunit 7 C-terminal" evidence="7">
    <location>
        <begin position="795"/>
        <end position="910"/>
    </location>
</feature>
<dbReference type="PANTHER" id="PTHR13322:SF2">
    <property type="entry name" value="INTEGRATOR COMPLEX SUBUNIT 7"/>
    <property type="match status" value="1"/>
</dbReference>
<dbReference type="SUPFAM" id="SSF48371">
    <property type="entry name" value="ARM repeat"/>
    <property type="match status" value="1"/>
</dbReference>
<dbReference type="STRING" id="1965070.A0A443RE60"/>
<comment type="caution">
    <text evidence="10">The sequence shown here is derived from an EMBL/GenBank/DDBJ whole genome shotgun (WGS) entry which is preliminary data.</text>
</comment>
<organism evidence="10 11">
    <name type="scientific">Dinothrombium tinctorium</name>
    <dbReference type="NCBI Taxonomy" id="1965070"/>
    <lineage>
        <taxon>Eukaryota</taxon>
        <taxon>Metazoa</taxon>
        <taxon>Ecdysozoa</taxon>
        <taxon>Arthropoda</taxon>
        <taxon>Chelicerata</taxon>
        <taxon>Arachnida</taxon>
        <taxon>Acari</taxon>
        <taxon>Acariformes</taxon>
        <taxon>Trombidiformes</taxon>
        <taxon>Prostigmata</taxon>
        <taxon>Anystina</taxon>
        <taxon>Parasitengona</taxon>
        <taxon>Trombidioidea</taxon>
        <taxon>Trombidiidae</taxon>
        <taxon>Dinothrombium</taxon>
    </lineage>
</organism>
<dbReference type="Pfam" id="PF22965">
    <property type="entry name" value="INTS7_C"/>
    <property type="match status" value="1"/>
</dbReference>
<evidence type="ECO:0000256" key="3">
    <source>
        <dbReference type="ARBA" id="ARBA00008565"/>
    </source>
</evidence>
<reference evidence="10 11" key="1">
    <citation type="journal article" date="2018" name="Gigascience">
        <title>Genomes of trombidid mites reveal novel predicted allergens and laterally-transferred genes associated with secondary metabolism.</title>
        <authorList>
            <person name="Dong X."/>
            <person name="Chaisiri K."/>
            <person name="Xia D."/>
            <person name="Armstrong S.D."/>
            <person name="Fang Y."/>
            <person name="Donnelly M.J."/>
            <person name="Kadowaki T."/>
            <person name="McGarry J.W."/>
            <person name="Darby A.C."/>
            <person name="Makepeace B.L."/>
        </authorList>
    </citation>
    <scope>NUCLEOTIDE SEQUENCE [LARGE SCALE GENOMIC DNA]</scope>
    <source>
        <strain evidence="10">UoL-WK</strain>
    </source>
</reference>
<evidence type="ECO:0000259" key="7">
    <source>
        <dbReference type="Pfam" id="PF22965"/>
    </source>
</evidence>
<dbReference type="PANTHER" id="PTHR13322">
    <property type="entry name" value="C1ORF73 PROTEIN"/>
    <property type="match status" value="1"/>
</dbReference>
<keyword evidence="5" id="KW-0963">Cytoplasm</keyword>
<evidence type="ECO:0000256" key="2">
    <source>
        <dbReference type="ARBA" id="ARBA00004496"/>
    </source>
</evidence>
<evidence type="ECO:0000256" key="5">
    <source>
        <dbReference type="ARBA" id="ARBA00022490"/>
    </source>
</evidence>
<evidence type="ECO:0000313" key="11">
    <source>
        <dbReference type="Proteomes" id="UP000285301"/>
    </source>
</evidence>
<protein>
    <recommendedName>
        <fullName evidence="4">Integrator complex subunit 7</fullName>
    </recommendedName>
</protein>
<proteinExistence type="inferred from homology"/>
<comment type="subcellular location">
    <subcellularLocation>
        <location evidence="2">Cytoplasm</location>
    </subcellularLocation>
    <subcellularLocation>
        <location evidence="1">Nucleus</location>
    </subcellularLocation>
</comment>
<dbReference type="InterPro" id="IPR056517">
    <property type="entry name" value="INTS7_HB"/>
</dbReference>
<dbReference type="InterPro" id="IPR016024">
    <property type="entry name" value="ARM-type_fold"/>
</dbReference>
<dbReference type="EMBL" id="NCKU01000951">
    <property type="protein sequence ID" value="RWS13554.1"/>
    <property type="molecule type" value="Genomic_DNA"/>
</dbReference>
<dbReference type="InterPro" id="IPR056516">
    <property type="entry name" value="INTS7_N"/>
</dbReference>
<comment type="similarity">
    <text evidence="3">Belongs to the Integrator subunit 7 family.</text>
</comment>
<evidence type="ECO:0000259" key="8">
    <source>
        <dbReference type="Pfam" id="PF24436"/>
    </source>
</evidence>
<dbReference type="InterPro" id="IPR033060">
    <property type="entry name" value="INTS7"/>
</dbReference>
<dbReference type="AlphaFoldDB" id="A0A443RE60"/>
<feature type="domain" description="Integrator complex subunit 7 helical bundle" evidence="9">
    <location>
        <begin position="521"/>
        <end position="700"/>
    </location>
</feature>